<proteinExistence type="inferred from homology"/>
<dbReference type="EMBL" id="PCXU01000035">
    <property type="protein sequence ID" value="PIR43201.1"/>
    <property type="molecule type" value="Genomic_DNA"/>
</dbReference>
<sequence length="368" mass="41560">MCMRKIATIFTIVLISFSILYYMVNGLSSKEVNSVGVEKPVETYDLRDKTVNIAPLSIEQILNFSLDVPNNANPNDLITLIATGDYGVVREVNYKTVTYNDFNWAVEDFAPLLKSSDITLINLEGPIIYNCPIQHSGFTFCGDYRHVQGLNYAGIDVVNVANNHAGNYGIDGVNQTKEILNDNNILISGVENKNIVYKRVKNINFAFLGYNDIGSQVGISGADILQIKRDIIEAKKNADVVVVSFHWGVEYTTEITNRQVELAHNAVDNGADLIIGNHSHWIQPMEIYKNKLIMFAHGNFIFDQMWSEETKEGIIGEYVFYKNNLVDAVFYPVYIKDYGKATIPSKEEGDYILNRFKDMTNIYNKKSI</sequence>
<feature type="domain" description="Capsule synthesis protein CapA" evidence="3">
    <location>
        <begin position="79"/>
        <end position="304"/>
    </location>
</feature>
<keyword evidence="2" id="KW-1133">Transmembrane helix</keyword>
<dbReference type="Pfam" id="PF09587">
    <property type="entry name" value="PGA_cap"/>
    <property type="match status" value="1"/>
</dbReference>
<dbReference type="SUPFAM" id="SSF56300">
    <property type="entry name" value="Metallo-dependent phosphatases"/>
    <property type="match status" value="1"/>
</dbReference>
<dbReference type="PANTHER" id="PTHR33393:SF11">
    <property type="entry name" value="POLYGLUTAMINE SYNTHESIS ACCESSORY PROTEIN RV0574C-RELATED"/>
    <property type="match status" value="1"/>
</dbReference>
<dbReference type="InterPro" id="IPR052169">
    <property type="entry name" value="CW_Biosynth-Accessory"/>
</dbReference>
<dbReference type="InterPro" id="IPR019079">
    <property type="entry name" value="Capsule_synth_CapA"/>
</dbReference>
<evidence type="ECO:0000256" key="1">
    <source>
        <dbReference type="ARBA" id="ARBA00005662"/>
    </source>
</evidence>
<dbReference type="AlphaFoldDB" id="A0A2H0R9J6"/>
<feature type="transmembrane region" description="Helical" evidence="2">
    <location>
        <begin position="7"/>
        <end position="24"/>
    </location>
</feature>
<dbReference type="SMART" id="SM00854">
    <property type="entry name" value="PGA_cap"/>
    <property type="match status" value="1"/>
</dbReference>
<keyword evidence="2" id="KW-0812">Transmembrane</keyword>
<evidence type="ECO:0000313" key="5">
    <source>
        <dbReference type="Proteomes" id="UP000230214"/>
    </source>
</evidence>
<reference evidence="4 5" key="1">
    <citation type="submission" date="2017-09" db="EMBL/GenBank/DDBJ databases">
        <title>Depth-based differentiation of microbial function through sediment-hosted aquifers and enrichment of novel symbionts in the deep terrestrial subsurface.</title>
        <authorList>
            <person name="Probst A.J."/>
            <person name="Ladd B."/>
            <person name="Jarett J.K."/>
            <person name="Geller-Mcgrath D.E."/>
            <person name="Sieber C.M."/>
            <person name="Emerson J.B."/>
            <person name="Anantharaman K."/>
            <person name="Thomas B.C."/>
            <person name="Malmstrom R."/>
            <person name="Stieglmeier M."/>
            <person name="Klingl A."/>
            <person name="Woyke T."/>
            <person name="Ryan C.M."/>
            <person name="Banfield J.F."/>
        </authorList>
    </citation>
    <scope>NUCLEOTIDE SEQUENCE [LARGE SCALE GENOMIC DNA]</scope>
    <source>
        <strain evidence="4">CG10_big_fil_rev_8_21_14_0_10_32_10</strain>
    </source>
</reference>
<dbReference type="Gene3D" id="3.60.21.10">
    <property type="match status" value="1"/>
</dbReference>
<dbReference type="Proteomes" id="UP000230214">
    <property type="component" value="Unassembled WGS sequence"/>
</dbReference>
<protein>
    <recommendedName>
        <fullName evidence="3">Capsule synthesis protein CapA domain-containing protein</fullName>
    </recommendedName>
</protein>
<gene>
    <name evidence="4" type="ORF">COV24_04115</name>
</gene>
<comment type="caution">
    <text evidence="4">The sequence shown here is derived from an EMBL/GenBank/DDBJ whole genome shotgun (WGS) entry which is preliminary data.</text>
</comment>
<accession>A0A2H0R9J6</accession>
<evidence type="ECO:0000313" key="4">
    <source>
        <dbReference type="EMBL" id="PIR43201.1"/>
    </source>
</evidence>
<organism evidence="4 5">
    <name type="scientific">candidate division WWE3 bacterium CG10_big_fil_rev_8_21_14_0_10_32_10</name>
    <dbReference type="NCBI Taxonomy" id="1975090"/>
    <lineage>
        <taxon>Bacteria</taxon>
        <taxon>Katanobacteria</taxon>
    </lineage>
</organism>
<comment type="similarity">
    <text evidence="1">Belongs to the CapA family.</text>
</comment>
<evidence type="ECO:0000256" key="2">
    <source>
        <dbReference type="SAM" id="Phobius"/>
    </source>
</evidence>
<keyword evidence="2" id="KW-0472">Membrane</keyword>
<dbReference type="InterPro" id="IPR029052">
    <property type="entry name" value="Metallo-depent_PP-like"/>
</dbReference>
<dbReference type="CDD" id="cd07381">
    <property type="entry name" value="MPP_CapA"/>
    <property type="match status" value="1"/>
</dbReference>
<dbReference type="PANTHER" id="PTHR33393">
    <property type="entry name" value="POLYGLUTAMINE SYNTHESIS ACCESSORY PROTEIN RV0574C-RELATED"/>
    <property type="match status" value="1"/>
</dbReference>
<evidence type="ECO:0000259" key="3">
    <source>
        <dbReference type="SMART" id="SM00854"/>
    </source>
</evidence>
<name>A0A2H0R9J6_UNCKA</name>